<dbReference type="Proteomes" id="UP000287651">
    <property type="component" value="Unassembled WGS sequence"/>
</dbReference>
<name>A0A426ZIF2_ENSVE</name>
<accession>A0A426ZIF2</accession>
<evidence type="ECO:0000256" key="1">
    <source>
        <dbReference type="SAM" id="Phobius"/>
    </source>
</evidence>
<protein>
    <submittedName>
        <fullName evidence="2">Uncharacterized protein</fullName>
    </submittedName>
</protein>
<dbReference type="AlphaFoldDB" id="A0A426ZIF2"/>
<gene>
    <name evidence="2" type="ORF">B296_00032122</name>
</gene>
<feature type="transmembrane region" description="Helical" evidence="1">
    <location>
        <begin position="33"/>
        <end position="53"/>
    </location>
</feature>
<sequence>GWWRSCLARRSHSLKVILRSRVRASLTPINFHFPHIFLFLYFESLFLLNINFVQPPTFFTIVKIASQRQPNMFLFSWCFFIPIF</sequence>
<comment type="caution">
    <text evidence="2">The sequence shown here is derived from an EMBL/GenBank/DDBJ whole genome shotgun (WGS) entry which is preliminary data.</text>
</comment>
<keyword evidence="1" id="KW-0472">Membrane</keyword>
<evidence type="ECO:0000313" key="3">
    <source>
        <dbReference type="Proteomes" id="UP000287651"/>
    </source>
</evidence>
<organism evidence="2 3">
    <name type="scientific">Ensete ventricosum</name>
    <name type="common">Abyssinian banana</name>
    <name type="synonym">Musa ensete</name>
    <dbReference type="NCBI Taxonomy" id="4639"/>
    <lineage>
        <taxon>Eukaryota</taxon>
        <taxon>Viridiplantae</taxon>
        <taxon>Streptophyta</taxon>
        <taxon>Embryophyta</taxon>
        <taxon>Tracheophyta</taxon>
        <taxon>Spermatophyta</taxon>
        <taxon>Magnoliopsida</taxon>
        <taxon>Liliopsida</taxon>
        <taxon>Zingiberales</taxon>
        <taxon>Musaceae</taxon>
        <taxon>Ensete</taxon>
    </lineage>
</organism>
<feature type="non-terminal residue" evidence="2">
    <location>
        <position position="1"/>
    </location>
</feature>
<keyword evidence="1" id="KW-0812">Transmembrane</keyword>
<keyword evidence="1" id="KW-1133">Transmembrane helix</keyword>
<evidence type="ECO:0000313" key="2">
    <source>
        <dbReference type="EMBL" id="RRT63767.1"/>
    </source>
</evidence>
<reference evidence="2 3" key="1">
    <citation type="journal article" date="2014" name="Agronomy (Basel)">
        <title>A Draft Genome Sequence for Ensete ventricosum, the Drought-Tolerant Tree Against Hunger.</title>
        <authorList>
            <person name="Harrison J."/>
            <person name="Moore K.A."/>
            <person name="Paszkiewicz K."/>
            <person name="Jones T."/>
            <person name="Grant M."/>
            <person name="Ambacheew D."/>
            <person name="Muzemil S."/>
            <person name="Studholme D.J."/>
        </authorList>
    </citation>
    <scope>NUCLEOTIDE SEQUENCE [LARGE SCALE GENOMIC DNA]</scope>
</reference>
<dbReference type="EMBL" id="AMZH03006465">
    <property type="protein sequence ID" value="RRT63767.1"/>
    <property type="molecule type" value="Genomic_DNA"/>
</dbReference>
<proteinExistence type="predicted"/>